<feature type="region of interest" description="Disordered" evidence="1">
    <location>
        <begin position="1"/>
        <end position="39"/>
    </location>
</feature>
<dbReference type="Proteomes" id="UP000018747">
    <property type="component" value="Unassembled WGS sequence"/>
</dbReference>
<evidence type="ECO:0000313" key="3">
    <source>
        <dbReference type="Proteomes" id="UP000018747"/>
    </source>
</evidence>
<sequence length="39" mass="4616">MSKPKNRAEELLDELIKGKTPRRADRKRRPLKTTHQITC</sequence>
<evidence type="ECO:0000313" key="2">
    <source>
        <dbReference type="EMBL" id="EQA64592.1"/>
    </source>
</evidence>
<dbReference type="EMBL" id="AHMT02000004">
    <property type="protein sequence ID" value="EQA64592.1"/>
    <property type="molecule type" value="Genomic_DNA"/>
</dbReference>
<protein>
    <submittedName>
        <fullName evidence="2">Uncharacterized protein</fullName>
    </submittedName>
</protein>
<feature type="compositionally biased region" description="Basic and acidic residues" evidence="1">
    <location>
        <begin position="1"/>
        <end position="17"/>
    </location>
</feature>
<gene>
    <name evidence="2" type="ORF">LEP1GSC062_3786</name>
</gene>
<proteinExistence type="predicted"/>
<keyword evidence="3" id="KW-1185">Reference proteome</keyword>
<comment type="caution">
    <text evidence="2">The sequence shown here is derived from an EMBL/GenBank/DDBJ whole genome shotgun (WGS) entry which is preliminary data.</text>
</comment>
<organism evidence="2 3">
    <name type="scientific">Leptospira alexanderi serovar Manhao 3 str. L 60</name>
    <dbReference type="NCBI Taxonomy" id="1049759"/>
    <lineage>
        <taxon>Bacteria</taxon>
        <taxon>Pseudomonadati</taxon>
        <taxon>Spirochaetota</taxon>
        <taxon>Spirochaetia</taxon>
        <taxon>Leptospirales</taxon>
        <taxon>Leptospiraceae</taxon>
        <taxon>Leptospira</taxon>
    </lineage>
</organism>
<dbReference type="AlphaFoldDB" id="V6I499"/>
<feature type="compositionally biased region" description="Basic residues" evidence="1">
    <location>
        <begin position="19"/>
        <end position="32"/>
    </location>
</feature>
<reference evidence="2" key="1">
    <citation type="submission" date="2013-05" db="EMBL/GenBank/DDBJ databases">
        <authorList>
            <person name="Harkins D.M."/>
            <person name="Durkin A.S."/>
            <person name="Brinkac L.M."/>
            <person name="Haft D.H."/>
            <person name="Selengut J.D."/>
            <person name="Sanka R."/>
            <person name="DePew J."/>
            <person name="Purushe J."/>
            <person name="Hartskeerl R.A."/>
            <person name="Ahmed A."/>
            <person name="van der Linden H."/>
            <person name="Goris M.G.A."/>
            <person name="Vinetz J.M."/>
            <person name="Sutton G.G."/>
            <person name="Nierman W.C."/>
            <person name="Fouts D.E."/>
        </authorList>
    </citation>
    <scope>NUCLEOTIDE SEQUENCE [LARGE SCALE GENOMIC DNA]</scope>
    <source>
        <strain evidence="2">L 60</strain>
    </source>
</reference>
<evidence type="ECO:0000256" key="1">
    <source>
        <dbReference type="SAM" id="MobiDB-lite"/>
    </source>
</evidence>
<name>V6I499_9LEPT</name>
<accession>V6I499</accession>